<keyword evidence="8" id="KW-0234">DNA repair</keyword>
<keyword evidence="3" id="KW-0227">DNA damage</keyword>
<feature type="non-terminal residue" evidence="9">
    <location>
        <position position="184"/>
    </location>
</feature>
<evidence type="ECO:0000256" key="4">
    <source>
        <dbReference type="ARBA" id="ARBA00022801"/>
    </source>
</evidence>
<evidence type="ECO:0000256" key="3">
    <source>
        <dbReference type="ARBA" id="ARBA00022763"/>
    </source>
</evidence>
<keyword evidence="1" id="KW-0540">Nuclease</keyword>
<accession>A0A382KIQ6</accession>
<dbReference type="PANTHER" id="PTHR30591:SF1">
    <property type="entry name" value="RECBCD ENZYME SUBUNIT RECC"/>
    <property type="match status" value="1"/>
</dbReference>
<keyword evidence="5" id="KW-0269">Exonuclease</keyword>
<evidence type="ECO:0000256" key="2">
    <source>
        <dbReference type="ARBA" id="ARBA00022741"/>
    </source>
</evidence>
<dbReference type="GO" id="GO:0004527">
    <property type="term" value="F:exonuclease activity"/>
    <property type="evidence" value="ECO:0007669"/>
    <property type="project" value="UniProtKB-KW"/>
</dbReference>
<organism evidence="9">
    <name type="scientific">marine metagenome</name>
    <dbReference type="NCBI Taxonomy" id="408172"/>
    <lineage>
        <taxon>unclassified sequences</taxon>
        <taxon>metagenomes</taxon>
        <taxon>ecological metagenomes</taxon>
    </lineage>
</organism>
<proteinExistence type="predicted"/>
<dbReference type="Pfam" id="PF04257">
    <property type="entry name" value="Exonuc_V_gamma"/>
    <property type="match status" value="1"/>
</dbReference>
<dbReference type="PANTHER" id="PTHR30591">
    <property type="entry name" value="RECBCD ENZYME SUBUNIT RECC"/>
    <property type="match status" value="1"/>
</dbReference>
<dbReference type="GO" id="GO:0006310">
    <property type="term" value="P:DNA recombination"/>
    <property type="evidence" value="ECO:0007669"/>
    <property type="project" value="TreeGrafter"/>
</dbReference>
<evidence type="ECO:0000256" key="8">
    <source>
        <dbReference type="ARBA" id="ARBA00023204"/>
    </source>
</evidence>
<dbReference type="GO" id="GO:0006281">
    <property type="term" value="P:DNA repair"/>
    <property type="evidence" value="ECO:0007669"/>
    <property type="project" value="UniProtKB-KW"/>
</dbReference>
<evidence type="ECO:0000256" key="5">
    <source>
        <dbReference type="ARBA" id="ARBA00022839"/>
    </source>
</evidence>
<name>A0A382KIQ6_9ZZZZ</name>
<evidence type="ECO:0000313" key="9">
    <source>
        <dbReference type="EMBL" id="SVC24109.1"/>
    </source>
</evidence>
<dbReference type="SUPFAM" id="SSF52540">
    <property type="entry name" value="P-loop containing nucleoside triphosphate hydrolases"/>
    <property type="match status" value="1"/>
</dbReference>
<gene>
    <name evidence="9" type="ORF">METZ01_LOCUS276963</name>
</gene>
<evidence type="ECO:0000256" key="1">
    <source>
        <dbReference type="ARBA" id="ARBA00022722"/>
    </source>
</evidence>
<dbReference type="InterPro" id="IPR027417">
    <property type="entry name" value="P-loop_NTPase"/>
</dbReference>
<dbReference type="EMBL" id="UINC01080820">
    <property type="protein sequence ID" value="SVC24109.1"/>
    <property type="molecule type" value="Genomic_DNA"/>
</dbReference>
<protein>
    <submittedName>
        <fullName evidence="9">Uncharacterized protein</fullName>
    </submittedName>
</protein>
<dbReference type="GO" id="GO:0005524">
    <property type="term" value="F:ATP binding"/>
    <property type="evidence" value="ECO:0007669"/>
    <property type="project" value="UniProtKB-KW"/>
</dbReference>
<dbReference type="Gene3D" id="3.40.50.10930">
    <property type="match status" value="1"/>
</dbReference>
<keyword evidence="6" id="KW-0067">ATP-binding</keyword>
<dbReference type="GO" id="GO:0003677">
    <property type="term" value="F:DNA binding"/>
    <property type="evidence" value="ECO:0007669"/>
    <property type="project" value="UniProtKB-KW"/>
</dbReference>
<evidence type="ECO:0000256" key="6">
    <source>
        <dbReference type="ARBA" id="ARBA00022840"/>
    </source>
</evidence>
<sequence length="184" mass="21230">MLHLHHANYLEDLAGKLEQNLRTPPGEILTPEIIAIPGTAISEWLTIRLAADTGISANIRWLLPARLLWQIFRDTLNEVPDANAFSADALAWRVLPILEDTGFTSRHPALARYLTGASALHRWQLARQMGRLYEQYLVFRPDWILKWERGDARDWQGALWHGLASPGDARHWLKWRKQLFEGLR</sequence>
<keyword evidence="2" id="KW-0547">Nucleotide-binding</keyword>
<reference evidence="9" key="1">
    <citation type="submission" date="2018-05" db="EMBL/GenBank/DDBJ databases">
        <authorList>
            <person name="Lanie J.A."/>
            <person name="Ng W.-L."/>
            <person name="Kazmierczak K.M."/>
            <person name="Andrzejewski T.M."/>
            <person name="Davidsen T.M."/>
            <person name="Wayne K.J."/>
            <person name="Tettelin H."/>
            <person name="Glass J.I."/>
            <person name="Rusch D."/>
            <person name="Podicherti R."/>
            <person name="Tsui H.-C.T."/>
            <person name="Winkler M.E."/>
        </authorList>
    </citation>
    <scope>NUCLEOTIDE SEQUENCE</scope>
</reference>
<evidence type="ECO:0000256" key="7">
    <source>
        <dbReference type="ARBA" id="ARBA00023125"/>
    </source>
</evidence>
<keyword evidence="7" id="KW-0238">DNA-binding</keyword>
<keyword evidence="4" id="KW-0378">Hydrolase</keyword>
<dbReference type="AlphaFoldDB" id="A0A382KIQ6"/>